<feature type="active site" description="Proton acceptor" evidence="4">
    <location>
        <position position="6"/>
    </location>
</feature>
<evidence type="ECO:0000313" key="9">
    <source>
        <dbReference type="Proteomes" id="UP000030672"/>
    </source>
</evidence>
<evidence type="ECO:0000256" key="3">
    <source>
        <dbReference type="ARBA" id="ARBA00023295"/>
    </source>
</evidence>
<reference evidence="8 9" key="1">
    <citation type="journal article" date="2014" name="BMC Genomics">
        <title>Genome sequencing of four Aureobasidium pullulans varieties: biotechnological potential, stress tolerance, and description of new species.</title>
        <authorList>
            <person name="Gostin Ar C."/>
            <person name="Ohm R.A."/>
            <person name="Kogej T."/>
            <person name="Sonjak S."/>
            <person name="Turk M."/>
            <person name="Zajc J."/>
            <person name="Zalar P."/>
            <person name="Grube M."/>
            <person name="Sun H."/>
            <person name="Han J."/>
            <person name="Sharma A."/>
            <person name="Chiniquy J."/>
            <person name="Ngan C.Y."/>
            <person name="Lipzen A."/>
            <person name="Barry K."/>
            <person name="Grigoriev I.V."/>
            <person name="Gunde-Cimerman N."/>
        </authorList>
    </citation>
    <scope>NUCLEOTIDE SEQUENCE [LARGE SCALE GENOMIC DNA]</scope>
    <source>
        <strain evidence="8 9">CBS 110374</strain>
    </source>
</reference>
<dbReference type="EMBL" id="KL584838">
    <property type="protein sequence ID" value="KEQ61257.1"/>
    <property type="molecule type" value="Genomic_DNA"/>
</dbReference>
<feature type="active site" description="Proton donor" evidence="4">
    <location>
        <position position="189"/>
    </location>
</feature>
<evidence type="ECO:0000256" key="2">
    <source>
        <dbReference type="ARBA" id="ARBA00022801"/>
    </source>
</evidence>
<dbReference type="CDD" id="cd18617">
    <property type="entry name" value="GH43_XynB-like"/>
    <property type="match status" value="1"/>
</dbReference>
<dbReference type="PANTHER" id="PTHR42812:SF16">
    <property type="entry name" value="HYDROLASE, PUTATIVE (AFU_ORTHOLOGUE AFUA_7G06110)-RELATED"/>
    <property type="match status" value="1"/>
</dbReference>
<dbReference type="SUPFAM" id="SSF49899">
    <property type="entry name" value="Concanavalin A-like lectins/glucanases"/>
    <property type="match status" value="1"/>
</dbReference>
<dbReference type="GO" id="GO:0004553">
    <property type="term" value="F:hydrolase activity, hydrolyzing O-glycosyl compounds"/>
    <property type="evidence" value="ECO:0007669"/>
    <property type="project" value="InterPro"/>
</dbReference>
<dbReference type="SUPFAM" id="SSF75005">
    <property type="entry name" value="Arabinanase/levansucrase/invertase"/>
    <property type="match status" value="1"/>
</dbReference>
<evidence type="ECO:0000259" key="7">
    <source>
        <dbReference type="Pfam" id="PF17851"/>
    </source>
</evidence>
<dbReference type="Gene3D" id="2.115.10.20">
    <property type="entry name" value="Glycosyl hydrolase domain, family 43"/>
    <property type="match status" value="1"/>
</dbReference>
<dbReference type="Gene3D" id="2.60.120.200">
    <property type="match status" value="1"/>
</dbReference>
<dbReference type="STRING" id="1043003.A0A074VU58"/>
<dbReference type="GeneID" id="63915618"/>
<dbReference type="InterPro" id="IPR006710">
    <property type="entry name" value="Glyco_hydro_43"/>
</dbReference>
<dbReference type="Pfam" id="PF04616">
    <property type="entry name" value="Glyco_hydro_43"/>
    <property type="match status" value="1"/>
</dbReference>
<keyword evidence="3 6" id="KW-0326">Glycosidase</keyword>
<keyword evidence="2 6" id="KW-0378">Hydrolase</keyword>
<name>A0A074VU58_AURM1</name>
<feature type="non-terminal residue" evidence="8">
    <location>
        <position position="1"/>
    </location>
</feature>
<comment type="similarity">
    <text evidence="1 6">Belongs to the glycosyl hydrolase 43 family.</text>
</comment>
<dbReference type="InterPro" id="IPR051795">
    <property type="entry name" value="Glycosyl_Hydrlase_43"/>
</dbReference>
<gene>
    <name evidence="8" type="ORF">M437DRAFT_51806</name>
</gene>
<evidence type="ECO:0000256" key="1">
    <source>
        <dbReference type="ARBA" id="ARBA00009865"/>
    </source>
</evidence>
<organism evidence="8 9">
    <name type="scientific">Aureobasidium melanogenum (strain CBS 110374)</name>
    <name type="common">Aureobasidium pullulans var. melanogenum</name>
    <dbReference type="NCBI Taxonomy" id="1043003"/>
    <lineage>
        <taxon>Eukaryota</taxon>
        <taxon>Fungi</taxon>
        <taxon>Dikarya</taxon>
        <taxon>Ascomycota</taxon>
        <taxon>Pezizomycotina</taxon>
        <taxon>Dothideomycetes</taxon>
        <taxon>Dothideomycetidae</taxon>
        <taxon>Dothideales</taxon>
        <taxon>Saccotheciaceae</taxon>
        <taxon>Aureobasidium</taxon>
    </lineage>
</organism>
<evidence type="ECO:0000256" key="4">
    <source>
        <dbReference type="PIRSR" id="PIRSR606710-1"/>
    </source>
</evidence>
<dbReference type="GO" id="GO:0005975">
    <property type="term" value="P:carbohydrate metabolic process"/>
    <property type="evidence" value="ECO:0007669"/>
    <property type="project" value="InterPro"/>
</dbReference>
<evidence type="ECO:0000256" key="6">
    <source>
        <dbReference type="RuleBase" id="RU361187"/>
    </source>
</evidence>
<dbReference type="Pfam" id="PF17851">
    <property type="entry name" value="GH43_C2"/>
    <property type="match status" value="1"/>
</dbReference>
<dbReference type="HOGENOM" id="CLU_016508_2_0_1"/>
<protein>
    <submittedName>
        <fullName evidence="8">Arabinanase/levansucrase/invertase</fullName>
    </submittedName>
</protein>
<dbReference type="InterPro" id="IPR023296">
    <property type="entry name" value="Glyco_hydro_beta-prop_sf"/>
</dbReference>
<dbReference type="AlphaFoldDB" id="A0A074VU58"/>
<evidence type="ECO:0000313" key="8">
    <source>
        <dbReference type="EMBL" id="KEQ61257.1"/>
    </source>
</evidence>
<accession>A0A074VU58</accession>
<feature type="domain" description="Beta-xylosidase C-terminal Concanavalin A-like" evidence="7">
    <location>
        <begin position="325"/>
        <end position="404"/>
    </location>
</feature>
<dbReference type="Proteomes" id="UP000030672">
    <property type="component" value="Unassembled WGS sequence"/>
</dbReference>
<feature type="site" description="Important for catalytic activity, responsible for pKa modulation of the active site Glu and correct orientation of both the proton donor and substrate" evidence="5">
    <location>
        <position position="126"/>
    </location>
</feature>
<keyword evidence="9" id="KW-1185">Reference proteome</keyword>
<sequence>PRLEPDPSIIRVGSDYFPVTSPFEYFPGIPIYHSKNLIQWELIGHVLTRSSQLNMRTVEPSGGVWAPTSRYHKQRQRFYVSVGVTQRFRPDTWDLTIPCGFQVWKDDIFKRGSWSDPTYFDVLGIDQDLFFDDDGKTYFSTVNMVRDPSVIAGGLCLATSTCEIDLDSGNSLSPSSWVRIWSAPNGVAEGPHIFKLDEYWYLSTAKGGTDEGHQQWISRSTTGLLGSWETGPEGTVNPLIFKDDHAEIRNTGHMDMVTDTEGNRWAVLLGVRPQGAVGELLSSLGRETLMEWSDDGWSVINDREPIILTCEGPGLPLLDPPSSWRDDFDDLELHISWYALRTPLKAFHDLRSSPGQLALFGNAYQITDFECPAMLLRKQQQHSVKWRTRLMFDRSKRAHEAGTAI</sequence>
<dbReference type="PANTHER" id="PTHR42812">
    <property type="entry name" value="BETA-XYLOSIDASE"/>
    <property type="match status" value="1"/>
</dbReference>
<evidence type="ECO:0000256" key="5">
    <source>
        <dbReference type="PIRSR" id="PIRSR606710-2"/>
    </source>
</evidence>
<proteinExistence type="inferred from homology"/>
<dbReference type="InterPro" id="IPR041542">
    <property type="entry name" value="GH43_C2"/>
</dbReference>
<dbReference type="RefSeq" id="XP_040878280.1">
    <property type="nucleotide sequence ID" value="XM_041022245.1"/>
</dbReference>
<dbReference type="InterPro" id="IPR013320">
    <property type="entry name" value="ConA-like_dom_sf"/>
</dbReference>